<protein>
    <submittedName>
        <fullName evidence="1">Uncharacterized protein</fullName>
    </submittedName>
</protein>
<name>A0ABX6P151_AERME</name>
<dbReference type="Proteomes" id="UP000502657">
    <property type="component" value="Plasmid pAeme5"/>
</dbReference>
<reference evidence="1 2" key="1">
    <citation type="submission" date="2019-03" db="EMBL/GenBank/DDBJ databases">
        <title>Novel transposon Tn6433 accelerates the dissemination of tet(E) in Aeromonas from aerobic biofilm under oxytetracycline stress.</title>
        <authorList>
            <person name="Shi Y."/>
            <person name="Tian Z."/>
            <person name="Zhang Y."/>
            <person name="Zhang H."/>
            <person name="Yang M."/>
        </authorList>
    </citation>
    <scope>NUCLEOTIDE SEQUENCE [LARGE SCALE GENOMIC DNA]</scope>
    <source>
        <strain evidence="1 2">R50-22</strain>
        <plasmid evidence="2">paeme5</plasmid>
    </source>
</reference>
<geneLocation type="plasmid" evidence="2">
    <name>paeme5</name>
</geneLocation>
<accession>A0ABX6P151</accession>
<proteinExistence type="predicted"/>
<keyword evidence="2" id="KW-1185">Reference proteome</keyword>
<organism evidence="1 2">
    <name type="scientific">Aeromonas media</name>
    <dbReference type="NCBI Taxonomy" id="651"/>
    <lineage>
        <taxon>Bacteria</taxon>
        <taxon>Pseudomonadati</taxon>
        <taxon>Pseudomonadota</taxon>
        <taxon>Gammaproteobacteria</taxon>
        <taxon>Aeromonadales</taxon>
        <taxon>Aeromonadaceae</taxon>
        <taxon>Aeromonas</taxon>
    </lineage>
</organism>
<dbReference type="EMBL" id="CP038449">
    <property type="protein sequence ID" value="QJT41285.1"/>
    <property type="molecule type" value="Genomic_DNA"/>
</dbReference>
<evidence type="ECO:0000313" key="1">
    <source>
        <dbReference type="EMBL" id="QJT41285.1"/>
    </source>
</evidence>
<dbReference type="RefSeq" id="WP_171270156.1">
    <property type="nucleotide sequence ID" value="NZ_CP038446.1"/>
</dbReference>
<keyword evidence="1" id="KW-0614">Plasmid</keyword>
<evidence type="ECO:0000313" key="2">
    <source>
        <dbReference type="Proteomes" id="UP000502657"/>
    </source>
</evidence>
<gene>
    <name evidence="1" type="ORF">E4188_22570</name>
</gene>
<sequence>MKMRDRGRMVAAGLLLGGAGLYFAYYQGGQSAQADLERLRILWPGVESMQEHDRALLAGLSLTCQLGKQPVEEAPVIACLRDAAINPHALLPKGVDNQDAQARLETLLRERSTGTETQWEGAGK</sequence>